<keyword evidence="9 13" id="KW-0472">Membrane</keyword>
<dbReference type="InterPro" id="IPR000725">
    <property type="entry name" value="Olfact_rcpt"/>
</dbReference>
<evidence type="ECO:0000313" key="16">
    <source>
        <dbReference type="Proteomes" id="UP000291000"/>
    </source>
</evidence>
<dbReference type="CDD" id="cd15225">
    <property type="entry name" value="7tmA_OR10A-like"/>
    <property type="match status" value="1"/>
</dbReference>
<evidence type="ECO:0000256" key="7">
    <source>
        <dbReference type="ARBA" id="ARBA00022989"/>
    </source>
</evidence>
<dbReference type="PRINTS" id="PR00237">
    <property type="entry name" value="GPCRRHODOPSN"/>
</dbReference>
<feature type="transmembrane region" description="Helical" evidence="13">
    <location>
        <begin position="85"/>
        <end position="111"/>
    </location>
</feature>
<feature type="domain" description="G-protein coupled receptors family 1 profile" evidence="14">
    <location>
        <begin position="32"/>
        <end position="281"/>
    </location>
</feature>
<keyword evidence="7 13" id="KW-1133">Transmembrane helix</keyword>
<sequence>MEFVLLDFADVPHLQRFLFGLFLLIYIIILMGNGIIFLIIKLDSGLQTPMYFFLGNFSLLEICYVSVTLPRMLTSLWTQRRKISLVACATQMCFILILGATECFLLAVMAYDRYVAICSPLHYPLVMNYKVCIQLVAGSWISGIPVQIGQTGQIFSLPFCGSNLINHFFCDVPPILKLACGDTFLNEMLVFTVAVLFVLVPFLLILVSYGKIISTILKLPSATSLGKAFSTCSSHLMVAALFFGSGLVTYLRPKTQGSAGTDKVLSLFYTIVTPVFNPMIYSLRNKDVMMALRKWPCKYLSSLKK</sequence>
<organism evidence="15 16">
    <name type="scientific">Capra hircus</name>
    <name type="common">Goat</name>
    <dbReference type="NCBI Taxonomy" id="9925"/>
    <lineage>
        <taxon>Eukaryota</taxon>
        <taxon>Metazoa</taxon>
        <taxon>Chordata</taxon>
        <taxon>Craniata</taxon>
        <taxon>Vertebrata</taxon>
        <taxon>Euteleostomi</taxon>
        <taxon>Mammalia</taxon>
        <taxon>Eutheria</taxon>
        <taxon>Laurasiatheria</taxon>
        <taxon>Artiodactyla</taxon>
        <taxon>Ruminantia</taxon>
        <taxon>Pecora</taxon>
        <taxon>Bovidae</taxon>
        <taxon>Caprinae</taxon>
        <taxon>Capra</taxon>
    </lineage>
</organism>
<dbReference type="OMA" id="NEMMVYM"/>
<name>A0A452DUX1_CAPHI</name>
<dbReference type="PRINTS" id="PR00245">
    <property type="entry name" value="OLFACTORYR"/>
</dbReference>
<keyword evidence="6 13" id="KW-0552">Olfaction</keyword>
<keyword evidence="10 12" id="KW-0675">Receptor</keyword>
<evidence type="ECO:0000256" key="3">
    <source>
        <dbReference type="ARBA" id="ARBA00022475"/>
    </source>
</evidence>
<evidence type="ECO:0000256" key="2">
    <source>
        <dbReference type="ARBA" id="ARBA00004651"/>
    </source>
</evidence>
<dbReference type="Ensembl" id="ENSCHIT00000010474.1">
    <property type="protein sequence ID" value="ENSCHIP00000003495.1"/>
    <property type="gene ID" value="ENSCHIG00000007669.1"/>
</dbReference>
<evidence type="ECO:0000256" key="12">
    <source>
        <dbReference type="RuleBase" id="RU000688"/>
    </source>
</evidence>
<feature type="transmembrane region" description="Helical" evidence="13">
    <location>
        <begin position="188"/>
        <end position="207"/>
    </location>
</feature>
<dbReference type="PANTHER" id="PTHR26453">
    <property type="entry name" value="OLFACTORY RECEPTOR"/>
    <property type="match status" value="1"/>
</dbReference>
<comment type="similarity">
    <text evidence="12">Belongs to the G-protein coupled receptor 1 family.</text>
</comment>
<dbReference type="SUPFAM" id="SSF81321">
    <property type="entry name" value="Family A G protein-coupled receptor-like"/>
    <property type="match status" value="1"/>
</dbReference>
<feature type="transmembrane region" description="Helical" evidence="13">
    <location>
        <begin position="52"/>
        <end position="73"/>
    </location>
</feature>
<evidence type="ECO:0000256" key="1">
    <source>
        <dbReference type="ARBA" id="ARBA00003929"/>
    </source>
</evidence>
<keyword evidence="8 12" id="KW-0297">G-protein coupled receptor</keyword>
<evidence type="ECO:0000256" key="8">
    <source>
        <dbReference type="ARBA" id="ARBA00023040"/>
    </source>
</evidence>
<dbReference type="FunFam" id="1.20.1070.10:FF:000001">
    <property type="entry name" value="Olfactory receptor"/>
    <property type="match status" value="1"/>
</dbReference>
<evidence type="ECO:0000256" key="6">
    <source>
        <dbReference type="ARBA" id="ARBA00022725"/>
    </source>
</evidence>
<dbReference type="STRING" id="9925.ENSCHIP00000003495"/>
<evidence type="ECO:0000256" key="10">
    <source>
        <dbReference type="ARBA" id="ARBA00023170"/>
    </source>
</evidence>
<reference evidence="15" key="3">
    <citation type="submission" date="2025-09" db="UniProtKB">
        <authorList>
            <consortium name="Ensembl"/>
        </authorList>
    </citation>
    <scope>IDENTIFICATION</scope>
</reference>
<feature type="transmembrane region" description="Helical" evidence="13">
    <location>
        <begin position="228"/>
        <end position="252"/>
    </location>
</feature>
<protein>
    <recommendedName>
        <fullName evidence="13">Olfactory receptor</fullName>
    </recommendedName>
</protein>
<dbReference type="GeneTree" id="ENSGT01150000286972"/>
<keyword evidence="11 12" id="KW-0807">Transducer</keyword>
<dbReference type="GO" id="GO:0004984">
    <property type="term" value="F:olfactory receptor activity"/>
    <property type="evidence" value="ECO:0007669"/>
    <property type="project" value="InterPro"/>
</dbReference>
<dbReference type="InterPro" id="IPR000276">
    <property type="entry name" value="GPCR_Rhodpsn"/>
</dbReference>
<evidence type="ECO:0000256" key="4">
    <source>
        <dbReference type="ARBA" id="ARBA00022606"/>
    </source>
</evidence>
<accession>A0A452DUX1</accession>
<dbReference type="GO" id="GO:0004930">
    <property type="term" value="F:G protein-coupled receptor activity"/>
    <property type="evidence" value="ECO:0007669"/>
    <property type="project" value="UniProtKB-KW"/>
</dbReference>
<dbReference type="AlphaFoldDB" id="A0A452DUX1"/>
<evidence type="ECO:0000256" key="13">
    <source>
        <dbReference type="RuleBase" id="RU363047"/>
    </source>
</evidence>
<dbReference type="Proteomes" id="UP000291000">
    <property type="component" value="Chromosome 15"/>
</dbReference>
<comment type="subcellular location">
    <subcellularLocation>
        <location evidence="2 13">Cell membrane</location>
        <topology evidence="2 13">Multi-pass membrane protein</topology>
    </subcellularLocation>
</comment>
<dbReference type="Pfam" id="PF13853">
    <property type="entry name" value="7tm_4"/>
    <property type="match status" value="1"/>
</dbReference>
<feature type="transmembrane region" description="Helical" evidence="13">
    <location>
        <begin position="17"/>
        <end position="40"/>
    </location>
</feature>
<keyword evidence="3 13" id="KW-1003">Cell membrane</keyword>
<keyword evidence="4 13" id="KW-0716">Sensory transduction</keyword>
<proteinExistence type="inferred from homology"/>
<evidence type="ECO:0000259" key="14">
    <source>
        <dbReference type="PROSITE" id="PS50262"/>
    </source>
</evidence>
<reference evidence="15" key="2">
    <citation type="submission" date="2025-08" db="UniProtKB">
        <authorList>
            <consortium name="Ensembl"/>
        </authorList>
    </citation>
    <scope>IDENTIFICATION</scope>
</reference>
<keyword evidence="5 12" id="KW-0812">Transmembrane</keyword>
<evidence type="ECO:0000313" key="15">
    <source>
        <dbReference type="Ensembl" id="ENSCHIP00000003495.1"/>
    </source>
</evidence>
<evidence type="ECO:0000256" key="5">
    <source>
        <dbReference type="ARBA" id="ARBA00022692"/>
    </source>
</evidence>
<dbReference type="GO" id="GO:0005886">
    <property type="term" value="C:plasma membrane"/>
    <property type="evidence" value="ECO:0007669"/>
    <property type="project" value="UniProtKB-SubCell"/>
</dbReference>
<reference evidence="15 16" key="1">
    <citation type="submission" date="2016-04" db="EMBL/GenBank/DDBJ databases">
        <title>Polished mammalian reference genomes with single-molecule sequencing and chromosome conformation capture applied to the Capra hircus genome.</title>
        <authorList>
            <person name="Bickhart D.M."/>
            <person name="Koren S."/>
            <person name="Rosen B."/>
            <person name="Hastie A."/>
            <person name="Liachko I."/>
            <person name="Sullivan S.T."/>
            <person name="Burton J."/>
            <person name="Sayre B.L."/>
            <person name="Huson H.J."/>
            <person name="Lee J."/>
            <person name="Lam E."/>
            <person name="Kelley C.M."/>
            <person name="Hutchison J.L."/>
            <person name="Zhou Y."/>
            <person name="Sun J."/>
            <person name="Crisa A."/>
            <person name="Schwartz J.C."/>
            <person name="Hammond J.A."/>
            <person name="Schroeder S.G."/>
            <person name="Liu G.E."/>
            <person name="Dunham M."/>
            <person name="Shendure J."/>
            <person name="Sonstegard T.S."/>
            <person name="Phillippy A.M."/>
            <person name="Van Tassell C.P."/>
            <person name="Smith T.P."/>
        </authorList>
    </citation>
    <scope>NUCLEOTIDE SEQUENCE [LARGE SCALE GENOMIC DNA]</scope>
</reference>
<evidence type="ECO:0000256" key="9">
    <source>
        <dbReference type="ARBA" id="ARBA00023136"/>
    </source>
</evidence>
<comment type="function">
    <text evidence="1">Putative odorant or sperm cell receptor.</text>
</comment>
<keyword evidence="16" id="KW-1185">Reference proteome</keyword>
<dbReference type="Gene3D" id="1.20.1070.10">
    <property type="entry name" value="Rhodopsin 7-helix transmembrane proteins"/>
    <property type="match status" value="1"/>
</dbReference>
<dbReference type="InterPro" id="IPR017452">
    <property type="entry name" value="GPCR_Rhodpsn_7TM"/>
</dbReference>
<dbReference type="EMBL" id="LWLT01000015">
    <property type="status" value="NOT_ANNOTATED_CDS"/>
    <property type="molecule type" value="Genomic_DNA"/>
</dbReference>
<evidence type="ECO:0000256" key="11">
    <source>
        <dbReference type="ARBA" id="ARBA00023224"/>
    </source>
</evidence>
<feature type="transmembrane region" description="Helical" evidence="13">
    <location>
        <begin position="264"/>
        <end position="283"/>
    </location>
</feature>
<dbReference type="PROSITE" id="PS50262">
    <property type="entry name" value="G_PROTEIN_RECEP_F1_2"/>
    <property type="match status" value="1"/>
</dbReference>
<gene>
    <name evidence="15" type="primary">LOC102174954</name>
</gene>
<dbReference type="PROSITE" id="PS00237">
    <property type="entry name" value="G_PROTEIN_RECEP_F1_1"/>
    <property type="match status" value="1"/>
</dbReference>